<dbReference type="SMART" id="SM00382">
    <property type="entry name" value="AAA"/>
    <property type="match status" value="1"/>
</dbReference>
<name>A0ABN3AN51_9MICO</name>
<dbReference type="InterPro" id="IPR004482">
    <property type="entry name" value="Mg_chelat-rel"/>
</dbReference>
<dbReference type="Pfam" id="PF13541">
    <property type="entry name" value="ChlI"/>
    <property type="match status" value="1"/>
</dbReference>
<dbReference type="Pfam" id="PF01078">
    <property type="entry name" value="Mg_chelatase"/>
    <property type="match status" value="1"/>
</dbReference>
<dbReference type="InterPro" id="IPR000523">
    <property type="entry name" value="Mg_chelatse_chII-like_cat_dom"/>
</dbReference>
<dbReference type="SUPFAM" id="SSF54211">
    <property type="entry name" value="Ribosomal protein S5 domain 2-like"/>
    <property type="match status" value="1"/>
</dbReference>
<dbReference type="InterPro" id="IPR020568">
    <property type="entry name" value="Ribosomal_Su5_D2-typ_SF"/>
</dbReference>
<comment type="similarity">
    <text evidence="1">Belongs to the Mg-chelatase subunits D/I family. ComM subfamily.</text>
</comment>
<dbReference type="InterPro" id="IPR014721">
    <property type="entry name" value="Ribsml_uS5_D2-typ_fold_subgr"/>
</dbReference>
<dbReference type="PANTHER" id="PTHR32039">
    <property type="entry name" value="MAGNESIUM-CHELATASE SUBUNIT CHLI"/>
    <property type="match status" value="1"/>
</dbReference>
<accession>A0ABN3AN51</accession>
<organism evidence="3 4">
    <name type="scientific">Agrococcus versicolor</name>
    <dbReference type="NCBI Taxonomy" id="501482"/>
    <lineage>
        <taxon>Bacteria</taxon>
        <taxon>Bacillati</taxon>
        <taxon>Actinomycetota</taxon>
        <taxon>Actinomycetes</taxon>
        <taxon>Micrococcales</taxon>
        <taxon>Microbacteriaceae</taxon>
        <taxon>Agrococcus</taxon>
    </lineage>
</organism>
<dbReference type="Proteomes" id="UP001501599">
    <property type="component" value="Unassembled WGS sequence"/>
</dbReference>
<sequence>MSDVRIVGVARTIALQGLAGRRVDVEVDVASGLPSVRVVGMPDAAIREAQHRTQSAIETSGFEFPATRVLVNLTPASLPKAGSHLDLPMAIAVLRATGVVPAGREAALFGELGLDGRLQPLRGVLPLVRAAALDGADEVLVPHANADEASLVEGVHVRAVASLREAAIVLGADVESVPVEPATLRVPVAEPRSVPDLVDVIGNLHAVEALQVAAAGAHHMLMLGPPGAGKTMLASRLPGLLPQLDVDQALDVASMRSLSGIACQHLDRTPPFEAPHHSATAGSLVGGGGALIRPGAISRASHGVLFLDECPEFSRVVLDGLREPLESGVIEIHRAAATAAFPAAFQLVLAANPCPCGHHGTGRCRCAPTQRRRYLGRLSGPLLDRVDLQVTVDRVRPVEAASRADEPRITTAVARERVAAARERAAHRLRDTPWRAMGHVDGPWLRRRHPLPPDVAAPLDEALARGAISMRGYDRTLRVACTVADLDDAPVRREHVGRALFYRQGIPA</sequence>
<dbReference type="Gene3D" id="3.40.50.300">
    <property type="entry name" value="P-loop containing nucleotide triphosphate hydrolases"/>
    <property type="match status" value="1"/>
</dbReference>
<dbReference type="InterPro" id="IPR027417">
    <property type="entry name" value="P-loop_NTPase"/>
</dbReference>
<gene>
    <name evidence="3" type="ORF">GCM10009846_11260</name>
</gene>
<evidence type="ECO:0000256" key="1">
    <source>
        <dbReference type="ARBA" id="ARBA00006354"/>
    </source>
</evidence>
<dbReference type="PANTHER" id="PTHR32039:SF7">
    <property type="entry name" value="COMPETENCE PROTEIN COMM"/>
    <property type="match status" value="1"/>
</dbReference>
<dbReference type="InterPro" id="IPR003593">
    <property type="entry name" value="AAA+_ATPase"/>
</dbReference>
<evidence type="ECO:0000313" key="4">
    <source>
        <dbReference type="Proteomes" id="UP001501599"/>
    </source>
</evidence>
<evidence type="ECO:0000259" key="2">
    <source>
        <dbReference type="SMART" id="SM00382"/>
    </source>
</evidence>
<dbReference type="NCBIfam" id="TIGR00368">
    <property type="entry name" value="YifB family Mg chelatase-like AAA ATPase"/>
    <property type="match status" value="1"/>
</dbReference>
<protein>
    <submittedName>
        <fullName evidence="3">YifB family Mg chelatase-like AAA ATPase</fullName>
    </submittedName>
</protein>
<dbReference type="InterPro" id="IPR025158">
    <property type="entry name" value="Mg_chelat-rel_C"/>
</dbReference>
<comment type="caution">
    <text evidence="3">The sequence shown here is derived from an EMBL/GenBank/DDBJ whole genome shotgun (WGS) entry which is preliminary data.</text>
</comment>
<dbReference type="SUPFAM" id="SSF52540">
    <property type="entry name" value="P-loop containing nucleoside triphosphate hydrolases"/>
    <property type="match status" value="1"/>
</dbReference>
<dbReference type="Pfam" id="PF13335">
    <property type="entry name" value="Mg_chelatase_C"/>
    <property type="match status" value="1"/>
</dbReference>
<evidence type="ECO:0000313" key="3">
    <source>
        <dbReference type="EMBL" id="GAA2172612.1"/>
    </source>
</evidence>
<dbReference type="EMBL" id="BAAAQT010000005">
    <property type="protein sequence ID" value="GAA2172612.1"/>
    <property type="molecule type" value="Genomic_DNA"/>
</dbReference>
<dbReference type="Gene3D" id="3.30.230.10">
    <property type="match status" value="1"/>
</dbReference>
<dbReference type="RefSeq" id="WP_344341347.1">
    <property type="nucleotide sequence ID" value="NZ_BAAAQT010000005.1"/>
</dbReference>
<reference evidence="3 4" key="1">
    <citation type="journal article" date="2019" name="Int. J. Syst. Evol. Microbiol.">
        <title>The Global Catalogue of Microorganisms (GCM) 10K type strain sequencing project: providing services to taxonomists for standard genome sequencing and annotation.</title>
        <authorList>
            <consortium name="The Broad Institute Genomics Platform"/>
            <consortium name="The Broad Institute Genome Sequencing Center for Infectious Disease"/>
            <person name="Wu L."/>
            <person name="Ma J."/>
        </authorList>
    </citation>
    <scope>NUCLEOTIDE SEQUENCE [LARGE SCALE GENOMIC DNA]</scope>
    <source>
        <strain evidence="3 4">JCM 16026</strain>
    </source>
</reference>
<proteinExistence type="inferred from homology"/>
<keyword evidence="4" id="KW-1185">Reference proteome</keyword>
<feature type="domain" description="AAA+ ATPase" evidence="2">
    <location>
        <begin position="216"/>
        <end position="396"/>
    </location>
</feature>
<dbReference type="InterPro" id="IPR045006">
    <property type="entry name" value="CHLI-like"/>
</dbReference>